<dbReference type="AlphaFoldDB" id="A0AAX4JSN3"/>
<feature type="compositionally biased region" description="Polar residues" evidence="1">
    <location>
        <begin position="25"/>
        <end position="40"/>
    </location>
</feature>
<organism evidence="2 3">
    <name type="scientific">Kwoniella dendrophila CBS 6074</name>
    <dbReference type="NCBI Taxonomy" id="1295534"/>
    <lineage>
        <taxon>Eukaryota</taxon>
        <taxon>Fungi</taxon>
        <taxon>Dikarya</taxon>
        <taxon>Basidiomycota</taxon>
        <taxon>Agaricomycotina</taxon>
        <taxon>Tremellomycetes</taxon>
        <taxon>Tremellales</taxon>
        <taxon>Cryptococcaceae</taxon>
        <taxon>Kwoniella</taxon>
    </lineage>
</organism>
<dbReference type="GeneID" id="91093882"/>
<evidence type="ECO:0000313" key="3">
    <source>
        <dbReference type="Proteomes" id="UP001355207"/>
    </source>
</evidence>
<feature type="compositionally biased region" description="Polar residues" evidence="1">
    <location>
        <begin position="240"/>
        <end position="256"/>
    </location>
</feature>
<evidence type="ECO:0008006" key="4">
    <source>
        <dbReference type="Google" id="ProtNLM"/>
    </source>
</evidence>
<feature type="region of interest" description="Disordered" evidence="1">
    <location>
        <begin position="1"/>
        <end position="49"/>
    </location>
</feature>
<gene>
    <name evidence="2" type="ORF">L201_003212</name>
</gene>
<evidence type="ECO:0000313" key="2">
    <source>
        <dbReference type="EMBL" id="WWC88304.1"/>
    </source>
</evidence>
<feature type="compositionally biased region" description="Low complexity" evidence="1">
    <location>
        <begin position="1"/>
        <end position="14"/>
    </location>
</feature>
<accession>A0AAX4JSN3</accession>
<dbReference type="RefSeq" id="XP_066075067.1">
    <property type="nucleotide sequence ID" value="XM_066218970.1"/>
</dbReference>
<feature type="region of interest" description="Disordered" evidence="1">
    <location>
        <begin position="232"/>
        <end position="256"/>
    </location>
</feature>
<keyword evidence="3" id="KW-1185">Reference proteome</keyword>
<dbReference type="EMBL" id="CP144101">
    <property type="protein sequence ID" value="WWC88304.1"/>
    <property type="molecule type" value="Genomic_DNA"/>
</dbReference>
<reference evidence="2 3" key="1">
    <citation type="submission" date="2024-01" db="EMBL/GenBank/DDBJ databases">
        <title>Comparative genomics of Cryptococcus and Kwoniella reveals pathogenesis evolution and contrasting modes of karyotype evolution via chromosome fusion or intercentromeric recombination.</title>
        <authorList>
            <person name="Coelho M.A."/>
            <person name="David-Palma M."/>
            <person name="Shea T."/>
            <person name="Bowers K."/>
            <person name="McGinley-Smith S."/>
            <person name="Mohammad A.W."/>
            <person name="Gnirke A."/>
            <person name="Yurkov A.M."/>
            <person name="Nowrousian M."/>
            <person name="Sun S."/>
            <person name="Cuomo C.A."/>
            <person name="Heitman J."/>
        </authorList>
    </citation>
    <scope>NUCLEOTIDE SEQUENCE [LARGE SCALE GENOMIC DNA]</scope>
    <source>
        <strain evidence="2 3">CBS 6074</strain>
    </source>
</reference>
<proteinExistence type="predicted"/>
<sequence length="256" mass="28341">MSPSEYSVSSSASSLAGRKVKQHTVKLNTTYRDTTETNGKPSGGPHNYSFFEFDVADGTSDEDKKAFFELKNDLQDENGKMNLMRRWTNVLSATDSTQSEKWQGFITDKGLTTQSEEQLIVFKSKDDGRSEINSHGIDRDTKRSMLVGKRKGGSFETQTSKLGLSLNANNDSNEDISVKIAQKIPILYSAKGDDSRYLAMTTKSQNEGGFPGLQSDQPTDWSGELTWWELLPDKEDEQEGVSSKDTSSSIEGNASM</sequence>
<protein>
    <recommendedName>
        <fullName evidence="4">NADH:ubiquinone oxidoreductase intermediate-associated protein 30 domain-containing protein</fullName>
    </recommendedName>
</protein>
<name>A0AAX4JSN3_9TREE</name>
<evidence type="ECO:0000256" key="1">
    <source>
        <dbReference type="SAM" id="MobiDB-lite"/>
    </source>
</evidence>
<dbReference type="Proteomes" id="UP001355207">
    <property type="component" value="Chromosome 4"/>
</dbReference>